<dbReference type="InterPro" id="IPR044855">
    <property type="entry name" value="CoA-Trfase_III_dom3_sf"/>
</dbReference>
<sequence>MERDMTKTGALAGMKVIELAHIMAGPVCGLMLADMGADVIKVEKPDGDDSRRFVPPAIQGESAAYMMMNRNKRGVALNLKDAQGVAALHRLLEEADVVIENYRMGTMERLGLGYEELRAINPRLIYCEISGFGRTGPYAQRGGFDLIAQGMSGLMSITGEGPGRPPVKTGAPVSDITAGIVAAMGVSAAYARMLQTGEGQKVDTSLFEAAITQTYWQSAIAFATGVAPGPMGSAHPLNGPYQAFETADGWINVGAANQRNWLRFLDVIGAPELNDDPRFASNHDRMQHLGELEEILNSYLRHETSAVWLERMEQAGLPAGPVLDILEMQADPQARAREMIVEVDHQVAGPVKTLGHPVKFSETPASLRRAAPVLGQHSREVLQEAGYDAAEIEAMVASGAVIAA</sequence>
<dbReference type="InterPro" id="IPR050483">
    <property type="entry name" value="CoA-transferase_III_domain"/>
</dbReference>
<dbReference type="Gene3D" id="3.30.1540.10">
    <property type="entry name" value="formyl-coa transferase, domain 3"/>
    <property type="match status" value="1"/>
</dbReference>
<dbReference type="GO" id="GO:0033608">
    <property type="term" value="F:formyl-CoA transferase activity"/>
    <property type="evidence" value="ECO:0007669"/>
    <property type="project" value="UniProtKB-EC"/>
</dbReference>
<organism evidence="2 3">
    <name type="scientific">Roseovarius tolerans</name>
    <dbReference type="NCBI Taxonomy" id="74031"/>
    <lineage>
        <taxon>Bacteria</taxon>
        <taxon>Pseudomonadati</taxon>
        <taxon>Pseudomonadota</taxon>
        <taxon>Alphaproteobacteria</taxon>
        <taxon>Rhodobacterales</taxon>
        <taxon>Roseobacteraceae</taxon>
        <taxon>Roseovarius</taxon>
    </lineage>
</organism>
<name>A0A0L6CYQ4_9RHOB</name>
<dbReference type="OrthoDB" id="7208981at2"/>
<dbReference type="SUPFAM" id="SSF89796">
    <property type="entry name" value="CoA-transferase family III (CaiB/BaiF)"/>
    <property type="match status" value="1"/>
</dbReference>
<evidence type="ECO:0000313" key="2">
    <source>
        <dbReference type="EMBL" id="KNX42608.1"/>
    </source>
</evidence>
<dbReference type="InterPro" id="IPR003673">
    <property type="entry name" value="CoA-Trfase_fam_III"/>
</dbReference>
<dbReference type="EC" id="2.8.3.16" evidence="2"/>
<dbReference type="Gene3D" id="3.40.50.10540">
    <property type="entry name" value="Crotonobetainyl-coa:carnitine coa-transferase, domain 1"/>
    <property type="match status" value="1"/>
</dbReference>
<accession>A0A0L6CYQ4</accession>
<dbReference type="Pfam" id="PF02515">
    <property type="entry name" value="CoA_transf_3"/>
    <property type="match status" value="1"/>
</dbReference>
<gene>
    <name evidence="2" type="primary">frc_1</name>
    <name evidence="2" type="ORF">ROTO_09100</name>
</gene>
<dbReference type="STRING" id="74031.SAMN04488077_101152"/>
<dbReference type="AlphaFoldDB" id="A0A0L6CYQ4"/>
<proteinExistence type="predicted"/>
<keyword evidence="1 2" id="KW-0808">Transferase</keyword>
<protein>
    <submittedName>
        <fullName evidence="2">Formyl-coenzyme A transferase</fullName>
        <ecNumber evidence="2">2.8.3.16</ecNumber>
    </submittedName>
</protein>
<evidence type="ECO:0000313" key="3">
    <source>
        <dbReference type="Proteomes" id="UP000037046"/>
    </source>
</evidence>
<dbReference type="EMBL" id="LGVV01000007">
    <property type="protein sequence ID" value="KNX42608.1"/>
    <property type="molecule type" value="Genomic_DNA"/>
</dbReference>
<keyword evidence="3" id="KW-1185">Reference proteome</keyword>
<dbReference type="PANTHER" id="PTHR48207:SF4">
    <property type="entry name" value="BLL6097 PROTEIN"/>
    <property type="match status" value="1"/>
</dbReference>
<dbReference type="Proteomes" id="UP000037046">
    <property type="component" value="Unassembled WGS sequence"/>
</dbReference>
<comment type="caution">
    <text evidence="2">The sequence shown here is derived from an EMBL/GenBank/DDBJ whole genome shotgun (WGS) entry which is preliminary data.</text>
</comment>
<dbReference type="PATRIC" id="fig|74031.6.peg.933"/>
<reference evidence="3" key="1">
    <citation type="submission" date="2015-07" db="EMBL/GenBank/DDBJ databases">
        <title>Draft Genome Sequence of Roseovarius tolerans EL-164, a producer of N-Acylated Alanine Methyl Esters (NAMEs).</title>
        <authorList>
            <person name="Voget S."/>
            <person name="Bruns H."/>
            <person name="Wagner-Doebler I."/>
            <person name="Schulz S."/>
            <person name="Daniel R."/>
        </authorList>
    </citation>
    <scope>NUCLEOTIDE SEQUENCE [LARGE SCALE GENOMIC DNA]</scope>
    <source>
        <strain evidence="3">EL-164</strain>
    </source>
</reference>
<dbReference type="InterPro" id="IPR023606">
    <property type="entry name" value="CoA-Trfase_III_dom_1_sf"/>
</dbReference>
<evidence type="ECO:0000256" key="1">
    <source>
        <dbReference type="ARBA" id="ARBA00022679"/>
    </source>
</evidence>
<dbReference type="PANTHER" id="PTHR48207">
    <property type="entry name" value="SUCCINATE--HYDROXYMETHYLGLUTARATE COA-TRANSFERASE"/>
    <property type="match status" value="1"/>
</dbReference>